<sequence>MMVDRVSPVLAALACCGLLAASGCTRTPDGSIEFSPTYVPGTPHWFKRQSATVVVTPAAFPEQPPAPAPIPAPYKAAAKPHKPTKKAAPAAKPATQAAPNPTPDPASMDCHNVTEAGGRVRYVCK</sequence>
<dbReference type="EMBL" id="PXYL01000008">
    <property type="protein sequence ID" value="PSJ59326.1"/>
    <property type="molecule type" value="Genomic_DNA"/>
</dbReference>
<reference evidence="3 4" key="1">
    <citation type="submission" date="2018-03" db="EMBL/GenBank/DDBJ databases">
        <title>The draft genome of Mesorhizobium soli JCM 19897.</title>
        <authorList>
            <person name="Li L."/>
            <person name="Liu L."/>
            <person name="Liang L."/>
            <person name="Wang T."/>
            <person name="Zhang X."/>
        </authorList>
    </citation>
    <scope>NUCLEOTIDE SEQUENCE [LARGE SCALE GENOMIC DNA]</scope>
    <source>
        <strain evidence="3 4">JCM 19897</strain>
    </source>
</reference>
<protein>
    <recommendedName>
        <fullName evidence="5">Lipoprotein</fullName>
    </recommendedName>
</protein>
<evidence type="ECO:0000313" key="4">
    <source>
        <dbReference type="Proteomes" id="UP000240653"/>
    </source>
</evidence>
<dbReference type="RefSeq" id="WP_106725211.1">
    <property type="nucleotide sequence ID" value="NZ_PXYL01000008.1"/>
</dbReference>
<keyword evidence="2" id="KW-0732">Signal</keyword>
<dbReference type="PROSITE" id="PS51257">
    <property type="entry name" value="PROKAR_LIPOPROTEIN"/>
    <property type="match status" value="1"/>
</dbReference>
<keyword evidence="4" id="KW-1185">Reference proteome</keyword>
<feature type="compositionally biased region" description="Low complexity" evidence="1">
    <location>
        <begin position="86"/>
        <end position="99"/>
    </location>
</feature>
<proteinExistence type="predicted"/>
<evidence type="ECO:0000313" key="3">
    <source>
        <dbReference type="EMBL" id="PSJ59326.1"/>
    </source>
</evidence>
<evidence type="ECO:0000256" key="1">
    <source>
        <dbReference type="SAM" id="MobiDB-lite"/>
    </source>
</evidence>
<feature type="region of interest" description="Disordered" evidence="1">
    <location>
        <begin position="64"/>
        <end position="112"/>
    </location>
</feature>
<evidence type="ECO:0008006" key="5">
    <source>
        <dbReference type="Google" id="ProtNLM"/>
    </source>
</evidence>
<comment type="caution">
    <text evidence="3">The sequence shown here is derived from an EMBL/GenBank/DDBJ whole genome shotgun (WGS) entry which is preliminary data.</text>
</comment>
<feature type="signal peptide" evidence="2">
    <location>
        <begin position="1"/>
        <end position="20"/>
    </location>
</feature>
<feature type="chain" id="PRO_5015129281" description="Lipoprotein" evidence="2">
    <location>
        <begin position="21"/>
        <end position="125"/>
    </location>
</feature>
<accession>A0A2P7SA06</accession>
<dbReference type="AlphaFoldDB" id="A0A2P7SA06"/>
<gene>
    <name evidence="3" type="ORF">C7I85_17100</name>
</gene>
<organism evidence="3 4">
    <name type="scientific">Pseudaminobacter soli</name>
    <name type="common">ex Li et al. 2025</name>
    <dbReference type="NCBI Taxonomy" id="1295366"/>
    <lineage>
        <taxon>Bacteria</taxon>
        <taxon>Pseudomonadati</taxon>
        <taxon>Pseudomonadota</taxon>
        <taxon>Alphaproteobacteria</taxon>
        <taxon>Hyphomicrobiales</taxon>
        <taxon>Phyllobacteriaceae</taxon>
        <taxon>Pseudaminobacter</taxon>
    </lineage>
</organism>
<evidence type="ECO:0000256" key="2">
    <source>
        <dbReference type="SAM" id="SignalP"/>
    </source>
</evidence>
<name>A0A2P7SA06_9HYPH</name>
<dbReference type="Proteomes" id="UP000240653">
    <property type="component" value="Unassembled WGS sequence"/>
</dbReference>